<evidence type="ECO:0000313" key="2">
    <source>
        <dbReference type="EMBL" id="OQE11794.1"/>
    </source>
</evidence>
<dbReference type="SUPFAM" id="SSF81383">
    <property type="entry name" value="F-box domain"/>
    <property type="match status" value="1"/>
</dbReference>
<dbReference type="InterPro" id="IPR036047">
    <property type="entry name" value="F-box-like_dom_sf"/>
</dbReference>
<gene>
    <name evidence="2" type="ORF">PENVUL_c002G04094</name>
</gene>
<dbReference type="CDD" id="cd09917">
    <property type="entry name" value="F-box_SF"/>
    <property type="match status" value="1"/>
</dbReference>
<dbReference type="AlphaFoldDB" id="A0A1V6SDL6"/>
<comment type="caution">
    <text evidence="2">The sequence shown here is derived from an EMBL/GenBank/DDBJ whole genome shotgun (WGS) entry which is preliminary data.</text>
</comment>
<reference evidence="3" key="1">
    <citation type="journal article" date="2017" name="Nat. Microbiol.">
        <title>Global analysis of biosynthetic gene clusters reveals vast potential of secondary metabolite production in Penicillium species.</title>
        <authorList>
            <person name="Nielsen J.C."/>
            <person name="Grijseels S."/>
            <person name="Prigent S."/>
            <person name="Ji B."/>
            <person name="Dainat J."/>
            <person name="Nielsen K.F."/>
            <person name="Frisvad J.C."/>
            <person name="Workman M."/>
            <person name="Nielsen J."/>
        </authorList>
    </citation>
    <scope>NUCLEOTIDE SEQUENCE [LARGE SCALE GENOMIC DNA]</scope>
    <source>
        <strain evidence="3">IBT 29486</strain>
    </source>
</reference>
<keyword evidence="3" id="KW-1185">Reference proteome</keyword>
<dbReference type="STRING" id="29845.A0A1V6SDL6"/>
<dbReference type="EMBL" id="MDYP01000002">
    <property type="protein sequence ID" value="OQE11794.1"/>
    <property type="molecule type" value="Genomic_DNA"/>
</dbReference>
<organism evidence="2 3">
    <name type="scientific">Penicillium vulpinum</name>
    <dbReference type="NCBI Taxonomy" id="29845"/>
    <lineage>
        <taxon>Eukaryota</taxon>
        <taxon>Fungi</taxon>
        <taxon>Dikarya</taxon>
        <taxon>Ascomycota</taxon>
        <taxon>Pezizomycotina</taxon>
        <taxon>Eurotiomycetes</taxon>
        <taxon>Eurotiomycetidae</taxon>
        <taxon>Eurotiales</taxon>
        <taxon>Aspergillaceae</taxon>
        <taxon>Penicillium</taxon>
    </lineage>
</organism>
<protein>
    <recommendedName>
        <fullName evidence="1">F-box domain-containing protein</fullName>
    </recommendedName>
</protein>
<sequence>MASPMQPILESFMALRDNSSRRAVLNEIIDNLSPYEIREVKSRVETVTFQCDLLDKLPLEIVAMVAEYLDLVDLILLQRVSKRWRQLLSSTIVVTSAIRHHMGKNAIKLDSSPTYLNALIRKRIRAERGLPAVVATIPNNLPLNSYDDLNRDIISCFNGVCAWIEESTDRTTIFMVHLPTGKNRTLTTANREEFTHVEVSDTLISATSVRGYCHVWNMPKEQYKSFRIPSLQFVHFITIGSKVALSYADFVVHFCFDSGVARSIEIGLFIVFLSVHPEEDEFSVLCIRKRYGDNIEPWGSDALLYEDRCLRLQKFSIHENKFVCIWRKFRGLPLKVEDSWEIQREAENVTPYRECLRPGESSALMTHCLTEAFVNMFSLSLDADGRIAVHFHPRQLDFKNHLANLDYSARGPGLIYCFEDLKFSTDTKLCIGYEFPELSHVYHAKGYQFKSKHTVVFPNNRPCTSILGDGDFVIFPSDNKVWIWCFDEAWLPSGIPDMRIATW</sequence>
<evidence type="ECO:0000259" key="1">
    <source>
        <dbReference type="PROSITE" id="PS50181"/>
    </source>
</evidence>
<evidence type="ECO:0000313" key="3">
    <source>
        <dbReference type="Proteomes" id="UP000191518"/>
    </source>
</evidence>
<accession>A0A1V6SDL6</accession>
<dbReference type="PROSITE" id="PS50181">
    <property type="entry name" value="FBOX"/>
    <property type="match status" value="1"/>
</dbReference>
<dbReference type="Proteomes" id="UP000191518">
    <property type="component" value="Unassembled WGS sequence"/>
</dbReference>
<dbReference type="Gene3D" id="1.20.1280.50">
    <property type="match status" value="1"/>
</dbReference>
<dbReference type="SMART" id="SM00256">
    <property type="entry name" value="FBOX"/>
    <property type="match status" value="1"/>
</dbReference>
<feature type="domain" description="F-box" evidence="1">
    <location>
        <begin position="51"/>
        <end position="97"/>
    </location>
</feature>
<dbReference type="OrthoDB" id="5295250at2759"/>
<proteinExistence type="predicted"/>
<dbReference type="Pfam" id="PF00646">
    <property type="entry name" value="F-box"/>
    <property type="match status" value="1"/>
</dbReference>
<dbReference type="InterPro" id="IPR001810">
    <property type="entry name" value="F-box_dom"/>
</dbReference>
<name>A0A1V6SDL6_9EURO</name>